<dbReference type="SUPFAM" id="SSF53383">
    <property type="entry name" value="PLP-dependent transferases"/>
    <property type="match status" value="1"/>
</dbReference>
<dbReference type="InterPro" id="IPR015422">
    <property type="entry name" value="PyrdxlP-dep_Trfase_small"/>
</dbReference>
<comment type="caution">
    <text evidence="1">The sequence shown here is derived from an EMBL/GenBank/DDBJ whole genome shotgun (WGS) entry which is preliminary data.</text>
</comment>
<dbReference type="EMBL" id="JBICCN010000078">
    <property type="protein sequence ID" value="KAL3095827.1"/>
    <property type="molecule type" value="Genomic_DNA"/>
</dbReference>
<keyword evidence="2" id="KW-1185">Reference proteome</keyword>
<proteinExistence type="predicted"/>
<dbReference type="AlphaFoldDB" id="A0ABD2JYV6"/>
<dbReference type="InterPro" id="IPR015421">
    <property type="entry name" value="PyrdxlP-dep_Trfase_major"/>
</dbReference>
<dbReference type="Gene3D" id="3.90.1150.10">
    <property type="entry name" value="Aspartate Aminotransferase, domain 1"/>
    <property type="match status" value="1"/>
</dbReference>
<organism evidence="1 2">
    <name type="scientific">Heterodera schachtii</name>
    <name type="common">Sugarbeet cyst nematode worm</name>
    <name type="synonym">Tylenchus schachtii</name>
    <dbReference type="NCBI Taxonomy" id="97005"/>
    <lineage>
        <taxon>Eukaryota</taxon>
        <taxon>Metazoa</taxon>
        <taxon>Ecdysozoa</taxon>
        <taxon>Nematoda</taxon>
        <taxon>Chromadorea</taxon>
        <taxon>Rhabditida</taxon>
        <taxon>Tylenchina</taxon>
        <taxon>Tylenchomorpha</taxon>
        <taxon>Tylenchoidea</taxon>
        <taxon>Heteroderidae</taxon>
        <taxon>Heteroderinae</taxon>
        <taxon>Heterodera</taxon>
    </lineage>
</organism>
<gene>
    <name evidence="1" type="ORF">niasHS_005586</name>
</gene>
<evidence type="ECO:0000313" key="2">
    <source>
        <dbReference type="Proteomes" id="UP001620645"/>
    </source>
</evidence>
<dbReference type="Gene3D" id="3.40.640.10">
    <property type="entry name" value="Type I PLP-dependent aspartate aminotransferase-like (Major domain)"/>
    <property type="match status" value="1"/>
</dbReference>
<sequence length="201" mass="22913">MLFSPRFPMAALGCTAAEMSWKSGVDILSFGASKNGCWCAEAILVFNDLQQAHKDFPFLRKRAAHLFSKTRFIAAQFEAYFHDSLWLRNARHANKMASHLTSAIRSLDPSVIRLAWTPQANEVFVVMRRSVAETLRKSGEISHFYEWNVPDGERRELKLHTEEGLFRLVTTFATKEAEVDEFASLLKAHYLGKSEQMRSIA</sequence>
<evidence type="ECO:0000313" key="1">
    <source>
        <dbReference type="EMBL" id="KAL3095827.1"/>
    </source>
</evidence>
<dbReference type="InterPro" id="IPR015424">
    <property type="entry name" value="PyrdxlP-dep_Trfase"/>
</dbReference>
<dbReference type="Proteomes" id="UP001620645">
    <property type="component" value="Unassembled WGS sequence"/>
</dbReference>
<name>A0ABD2JYV6_HETSC</name>
<protein>
    <submittedName>
        <fullName evidence="1">Uncharacterized protein</fullName>
    </submittedName>
</protein>
<accession>A0ABD2JYV6</accession>
<reference evidence="1 2" key="1">
    <citation type="submission" date="2024-10" db="EMBL/GenBank/DDBJ databases">
        <authorList>
            <person name="Kim D."/>
        </authorList>
    </citation>
    <scope>NUCLEOTIDE SEQUENCE [LARGE SCALE GENOMIC DNA]</scope>
    <source>
        <strain evidence="1">Taebaek</strain>
    </source>
</reference>